<protein>
    <recommendedName>
        <fullName evidence="3">NlpC/P60 domain-containing protein</fullName>
    </recommendedName>
</protein>
<evidence type="ECO:0000313" key="1">
    <source>
        <dbReference type="EMBL" id="OGX80852.1"/>
    </source>
</evidence>
<reference evidence="1 2" key="1">
    <citation type="submission" date="2016-08" db="EMBL/GenBank/DDBJ databases">
        <title>Hymenobacter coccineus sp. nov., Hymenobacter lapidarius sp. nov. and Hymenobacter glacialis sp. nov., isolated from Antarctic soil.</title>
        <authorList>
            <person name="Sedlacek I."/>
            <person name="Kralova S."/>
            <person name="Kyrova K."/>
            <person name="Maslanova I."/>
            <person name="Stankova E."/>
            <person name="Vrbovska V."/>
            <person name="Nemec M."/>
            <person name="Bartak M."/>
            <person name="Svec P."/>
            <person name="Busse H.-J."/>
            <person name="Pantucek R."/>
        </authorList>
    </citation>
    <scope>NUCLEOTIDE SEQUENCE [LARGE SCALE GENOMIC DNA]</scope>
    <source>
        <strain evidence="1 2">CCM 8643</strain>
    </source>
</reference>
<sequence length="176" mass="19573">MVKLPLRYAWLEHEPAPRLLREALKLYGTREIIGRQHSPAILTWLKELGFSWIKDDEIPWCGTALAVAATRAGVALPHPEMPRAFWWAGWGTPVGTPMLGDVLVFAFSHVGIYVGEDLTHYHVAGGNQNNTFSIALFPKSALKAARRTPWKVAQPANVRQIWIDSKGIAPTVATTR</sequence>
<evidence type="ECO:0000313" key="2">
    <source>
        <dbReference type="Proteomes" id="UP000176294"/>
    </source>
</evidence>
<accession>A0A1G1SQF6</accession>
<dbReference type="AlphaFoldDB" id="A0A1G1SQF6"/>
<evidence type="ECO:0008006" key="3">
    <source>
        <dbReference type="Google" id="ProtNLM"/>
    </source>
</evidence>
<name>A0A1G1SQF6_9BACT</name>
<comment type="caution">
    <text evidence="1">The sequence shown here is derived from an EMBL/GenBank/DDBJ whole genome shotgun (WGS) entry which is preliminary data.</text>
</comment>
<dbReference type="OrthoDB" id="9813532at2"/>
<organism evidence="1 2">
    <name type="scientific">Hymenobacter lapidarius</name>
    <dbReference type="NCBI Taxonomy" id="1908237"/>
    <lineage>
        <taxon>Bacteria</taxon>
        <taxon>Pseudomonadati</taxon>
        <taxon>Bacteroidota</taxon>
        <taxon>Cytophagia</taxon>
        <taxon>Cytophagales</taxon>
        <taxon>Hymenobacteraceae</taxon>
        <taxon>Hymenobacter</taxon>
    </lineage>
</organism>
<proteinExistence type="predicted"/>
<keyword evidence="2" id="KW-1185">Reference proteome</keyword>
<dbReference type="NCBIfam" id="TIGR02594">
    <property type="entry name" value="TIGR02594 family protein"/>
    <property type="match status" value="1"/>
</dbReference>
<dbReference type="STRING" id="1908237.BEN47_06230"/>
<dbReference type="EMBL" id="MDZB01000175">
    <property type="protein sequence ID" value="OGX80852.1"/>
    <property type="molecule type" value="Genomic_DNA"/>
</dbReference>
<dbReference type="SUPFAM" id="SSF54001">
    <property type="entry name" value="Cysteine proteinases"/>
    <property type="match status" value="1"/>
</dbReference>
<dbReference type="InterPro" id="IPR038765">
    <property type="entry name" value="Papain-like_cys_pep_sf"/>
</dbReference>
<dbReference type="Proteomes" id="UP000176294">
    <property type="component" value="Unassembled WGS sequence"/>
</dbReference>
<gene>
    <name evidence="1" type="ORF">BEN47_06230</name>
</gene>
<dbReference type="InterPro" id="IPR013423">
    <property type="entry name" value="CHP02594"/>
</dbReference>
<dbReference type="RefSeq" id="WP_070731056.1">
    <property type="nucleotide sequence ID" value="NZ_MDZB01000175.1"/>
</dbReference>